<accession>A0ABQ9X6T8</accession>
<dbReference type="Gene3D" id="3.90.70.80">
    <property type="match status" value="1"/>
</dbReference>
<evidence type="ECO:0000313" key="4">
    <source>
        <dbReference type="Proteomes" id="UP001281761"/>
    </source>
</evidence>
<feature type="domain" description="OTU" evidence="2">
    <location>
        <begin position="1384"/>
        <end position="1525"/>
    </location>
</feature>
<dbReference type="Pfam" id="PF02338">
    <property type="entry name" value="OTU"/>
    <property type="match status" value="1"/>
</dbReference>
<feature type="region of interest" description="Disordered" evidence="1">
    <location>
        <begin position="731"/>
        <end position="753"/>
    </location>
</feature>
<reference evidence="3 4" key="1">
    <citation type="journal article" date="2022" name="bioRxiv">
        <title>Genomics of Preaxostyla Flagellates Illuminates Evolutionary Transitions and the Path Towards Mitochondrial Loss.</title>
        <authorList>
            <person name="Novak L.V.F."/>
            <person name="Treitli S.C."/>
            <person name="Pyrih J."/>
            <person name="Halakuc P."/>
            <person name="Pipaliya S.V."/>
            <person name="Vacek V."/>
            <person name="Brzon O."/>
            <person name="Soukal P."/>
            <person name="Eme L."/>
            <person name="Dacks J.B."/>
            <person name="Karnkowska A."/>
            <person name="Elias M."/>
            <person name="Hampl V."/>
        </authorList>
    </citation>
    <scope>NUCLEOTIDE SEQUENCE [LARGE SCALE GENOMIC DNA]</scope>
    <source>
        <strain evidence="3">NAU3</strain>
        <tissue evidence="3">Gut</tissue>
    </source>
</reference>
<feature type="compositionally biased region" description="Basic and acidic residues" evidence="1">
    <location>
        <begin position="1528"/>
        <end position="1557"/>
    </location>
</feature>
<keyword evidence="4" id="KW-1185">Reference proteome</keyword>
<feature type="compositionally biased region" description="Acidic residues" evidence="1">
    <location>
        <begin position="1558"/>
        <end position="1567"/>
    </location>
</feature>
<feature type="region of interest" description="Disordered" evidence="1">
    <location>
        <begin position="1528"/>
        <end position="1567"/>
    </location>
</feature>
<dbReference type="PANTHER" id="PTHR12419">
    <property type="entry name" value="OTU DOMAIN CONTAINING PROTEIN"/>
    <property type="match status" value="1"/>
</dbReference>
<gene>
    <name evidence="3" type="ORF">BLNAU_17575</name>
</gene>
<dbReference type="Proteomes" id="UP001281761">
    <property type="component" value="Unassembled WGS sequence"/>
</dbReference>
<comment type="caution">
    <text evidence="3">The sequence shown here is derived from an EMBL/GenBank/DDBJ whole genome shotgun (WGS) entry which is preliminary data.</text>
</comment>
<dbReference type="EMBL" id="JARBJD010000199">
    <property type="protein sequence ID" value="KAK2947489.1"/>
    <property type="molecule type" value="Genomic_DNA"/>
</dbReference>
<evidence type="ECO:0000259" key="2">
    <source>
        <dbReference type="PROSITE" id="PS50802"/>
    </source>
</evidence>
<sequence>MYKAISTIQSKNNFLLPLVDLLFRPSTYSLFSHILFNSNGYANTYPLEILSEAIFHIVTGTPGIGKSVLRMPLIALTLALGVNEVKTAREGEPSFIFVNRNPVKLEIQEKTHNKLPVPYDYDEKSLQREKLNPIGQATITINRGDDAVVHIERDTFCYKYDVFMCPPTSENEVYDPDTIKKSSEPIGQLTMPSIHHFPHFFKLFVNHKNQVENRLRGTTWHIVDDYILQSKTIPECEHVVLLTSPSKERWENIIPKKGRDAPVFMYNVPTLLFPEMIHMFNAIPCPYEYSTDEYSLMMKFQLSIHNKGLILRHLRDPTTIIRGNRVQKKSPPNHTRVFGQRFGPKTPHRYIQSSSPQFDPMNFYTQHATQGSFELVQERTTRMINESTNRAVDLRANKQMSSKEFAIKHEDDYQKAVEEGLVLKNLRPVGPLTFVPSYVVFPKTIDSLPQTMETSSDFESIAIPSLETLIRDDAPGYHPQWDFLFQCCLDIEALPSLKLTLEMDDPFDTDEDFVTGESRLDWTQAQVVTSHLVPDIETNAGFNSILLMSRFEKDSPDLHSLGVFFLQRTSGRQHGISDEGVVLMKRWCYDLATEYHLKRVQIFPAFIVIKDPLQEDEFRLNDKTQLESFIPVQNIWIAQYEAKGEVDVGTVGLPAMTASAAPVLDRFINDLPVNRNPHAVRCAFCGSLVVKNFPNHFCDKMKVRDSSIDINHELIDDLERSNRPQFYTTNEHSHFEKLPQSKHEKGKKSTPQISKEVTMSVDLVSYASDIQPKNVNSEMQPTEQSSFRQEDYVQVTCTSKIPDMPDVYRLPSCQHSIQNGILSTRNQFQSEDAQDKQANHIHRDTSTQPLARSLLDPSGIIEALHLWAQGYKLSYKEGDKYQYVPIKLAEQPYLSLKFDLPSVDIKDPKHQRQFMLPAGANGRRDRVSVRLEEETDPLRLKRIEYESFWQSLNRKEPLVGMDDTLQADENTLINMIQPCGNEDEKSQLICILAKGLLLRSRLSLQNGAVEAAILFFVRSKQLVELNDTAAVECELIHALGRDSEDNSRVFDNLEAVAVNARNCFGATWEQWNQKRRGLPLVLSPSFHRLQFSLKRVQDCVTLLRWYLGMLGGVHIVDMQQTNGSRRAMTTNALLQVLKEGFTLQLQIAWDAGDMDEVSRLLRELTYINRMEGIMKDTPMMLPLKSQTKQIEELDIGVATEAIGNVLNTAHSYYEHWRAFVQEHQQTLSSEPRSSKNHERTVSRNEVRMSVQLLVDWISAIVEVFPQKLQETGNDHMINALFEMICELSSLETATSNLDANVVMICKQKEEMGLFERANLTFHEGVRKRTTGNDEIDLGSQDSRSKGETRASIDRSLPMTLSSSLDFSNRTTIDLQTFRERFGQQFVDDVEGDGNCWLYAVLEQLTDEDLARAGIEIPINLSKAERRRFFVDHIRPRLVEDMRQHIDEIKPFYHDPNVTLEQYIERQRTDGEWGGFYEFRSLSRIFERPIAYYYPNVVQPQVYERSGRRINIGFCGVTHFVSLRDVSRDKLRQKEMERKAAEREEEAKREEMERKAAELEEEDEGKQS</sequence>
<name>A0ABQ9X6T8_9EUKA</name>
<protein>
    <recommendedName>
        <fullName evidence="2">OTU domain-containing protein</fullName>
    </recommendedName>
</protein>
<feature type="compositionally biased region" description="Basic and acidic residues" evidence="1">
    <location>
        <begin position="1342"/>
        <end position="1352"/>
    </location>
</feature>
<feature type="region of interest" description="Disordered" evidence="1">
    <location>
        <begin position="1331"/>
        <end position="1352"/>
    </location>
</feature>
<dbReference type="InterPro" id="IPR050704">
    <property type="entry name" value="Peptidase_C85-like"/>
</dbReference>
<evidence type="ECO:0000256" key="1">
    <source>
        <dbReference type="SAM" id="MobiDB-lite"/>
    </source>
</evidence>
<dbReference type="PROSITE" id="PS50802">
    <property type="entry name" value="OTU"/>
    <property type="match status" value="1"/>
</dbReference>
<dbReference type="InterPro" id="IPR003323">
    <property type="entry name" value="OTU_dom"/>
</dbReference>
<dbReference type="CDD" id="cd22744">
    <property type="entry name" value="OTU"/>
    <property type="match status" value="1"/>
</dbReference>
<evidence type="ECO:0000313" key="3">
    <source>
        <dbReference type="EMBL" id="KAK2947489.1"/>
    </source>
</evidence>
<feature type="compositionally biased region" description="Basic and acidic residues" evidence="1">
    <location>
        <begin position="731"/>
        <end position="743"/>
    </location>
</feature>
<dbReference type="InterPro" id="IPR038765">
    <property type="entry name" value="Papain-like_cys_pep_sf"/>
</dbReference>
<proteinExistence type="predicted"/>
<dbReference type="SUPFAM" id="SSF54001">
    <property type="entry name" value="Cysteine proteinases"/>
    <property type="match status" value="1"/>
</dbReference>
<organism evidence="3 4">
    <name type="scientific">Blattamonas nauphoetae</name>
    <dbReference type="NCBI Taxonomy" id="2049346"/>
    <lineage>
        <taxon>Eukaryota</taxon>
        <taxon>Metamonada</taxon>
        <taxon>Preaxostyla</taxon>
        <taxon>Oxymonadida</taxon>
        <taxon>Blattamonas</taxon>
    </lineage>
</organism>